<sequence>MVKYLYPQQEKEVMSKYILTQRSKNARHSLEYAVMNQLWDELEQIIELLSSSSNPADKEWATMYDLIYIRKQQLLSPIEQLNKVEVFKPKETEMQIMKSLVKGYIYNDLGERFSIFLHIEDAEANISNLKSSFLKDSFTVRLGLLMGYVTLLENRILESRNFNTAILKQDFFEDVKATANHNLGLSYFFEDYQVALNYFNKALDFYLYHDHTIRIRQVRLNLSLLMSYWNIKFDYTQPIGNHSSFLNYTFYLIKKGELALANEYLSKTSVGELAEWDKAFYYYYKGLLTSELSLYYSSVELFLKIDDYFHAQLPLLELQKLGENEIALRILSTRRK</sequence>
<evidence type="ECO:0000313" key="1">
    <source>
        <dbReference type="EMBL" id="MDQ0167761.1"/>
    </source>
</evidence>
<dbReference type="Proteomes" id="UP001235840">
    <property type="component" value="Unassembled WGS sequence"/>
</dbReference>
<dbReference type="InterPro" id="IPR047705">
    <property type="entry name" value="AimR-like"/>
</dbReference>
<keyword evidence="2" id="KW-1185">Reference proteome</keyword>
<evidence type="ECO:0000313" key="2">
    <source>
        <dbReference type="Proteomes" id="UP001235840"/>
    </source>
</evidence>
<name>A0ABT9W3F0_9BACI</name>
<dbReference type="NCBIfam" id="NF038310">
    <property type="entry name" value="lysogeny_AimR"/>
    <property type="match status" value="1"/>
</dbReference>
<comment type="caution">
    <text evidence="1">The sequence shown here is derived from an EMBL/GenBank/DDBJ whole genome shotgun (WGS) entry which is preliminary data.</text>
</comment>
<organism evidence="1 2">
    <name type="scientific">Caldalkalibacillus horti</name>
    <dbReference type="NCBI Taxonomy" id="77523"/>
    <lineage>
        <taxon>Bacteria</taxon>
        <taxon>Bacillati</taxon>
        <taxon>Bacillota</taxon>
        <taxon>Bacilli</taxon>
        <taxon>Bacillales</taxon>
        <taxon>Bacillaceae</taxon>
        <taxon>Caldalkalibacillus</taxon>
    </lineage>
</organism>
<proteinExistence type="predicted"/>
<reference evidence="1 2" key="1">
    <citation type="submission" date="2023-07" db="EMBL/GenBank/DDBJ databases">
        <title>Genomic Encyclopedia of Type Strains, Phase IV (KMG-IV): sequencing the most valuable type-strain genomes for metagenomic binning, comparative biology and taxonomic classification.</title>
        <authorList>
            <person name="Goeker M."/>
        </authorList>
    </citation>
    <scope>NUCLEOTIDE SEQUENCE [LARGE SCALE GENOMIC DNA]</scope>
    <source>
        <strain evidence="1 2">DSM 12751</strain>
    </source>
</reference>
<gene>
    <name evidence="1" type="ORF">J2S11_003688</name>
</gene>
<dbReference type="EMBL" id="JAUSTY010000019">
    <property type="protein sequence ID" value="MDQ0167761.1"/>
    <property type="molecule type" value="Genomic_DNA"/>
</dbReference>
<accession>A0ABT9W3F0</accession>
<dbReference type="Pfam" id="PF22871">
    <property type="entry name" value="AimR"/>
    <property type="match status" value="1"/>
</dbReference>
<evidence type="ECO:0008006" key="3">
    <source>
        <dbReference type="Google" id="ProtNLM"/>
    </source>
</evidence>
<protein>
    <recommendedName>
        <fullName evidence="3">Tetratricopeptide repeat protein</fullName>
    </recommendedName>
</protein>